<dbReference type="InterPro" id="IPR011043">
    <property type="entry name" value="Gal_Oxase/kelch_b-propeller"/>
</dbReference>
<dbReference type="InterPro" id="IPR015915">
    <property type="entry name" value="Kelch-typ_b-propeller"/>
</dbReference>
<dbReference type="EMBL" id="RAWE01000046">
    <property type="protein sequence ID" value="RKH03036.1"/>
    <property type="molecule type" value="Genomic_DNA"/>
</dbReference>
<dbReference type="Proteomes" id="UP000268313">
    <property type="component" value="Unassembled WGS sequence"/>
</dbReference>
<sequence>MGTPGTRTVPGQNPRSGRAGAGSLLNHHCSCIHIKTGLSRFSRSDRGSPVRGLLDAHACRWAFEVGSQLLPLVQDTLTGACIVRQKQRPRCLFDTFQALRRLMHKARFSVFLLIALAMGSLSCNSKPASPTPARTASSQAALTTGWQETGSMSLTRRFPTATVLSSGKVLVVGGWDNGFLASAELYDPGSGTWLSTGAMPFGREGHTATLLPSGEVLIVGGEIQSAPGYTATALLYAPQTGLWTQVGSTSMARAYSTATLLPSGKVLVAGGGNNNGSYANVDVYDPTAGWSTLPSGMNDERRRHTATLLPSGKVLVVGGRGWRIFETVEAYDPNHPQSGWTPVASMATHRYDHTATLLPSGKLLVAGGRNETGPLNTSEVYDPTTNSWTAAQMATPRTLHTATLLPSGKVLIAGGEAATPLDTVELYDPETNTWSSSITLRTPRRLHAAVMLNALAKVLVLGGEHVVSGQTARLSTAELLGTCETVTCNTAPSQCHSSAGVCSNGGTCTYPLQPTGFSCNDSNACTGNDVCDSTGTCAGAPVACEAPPGQCYQSAGSCSDGSCSYAYKAAGAACDDGDACTLSETCNGSGGCAGTPVSCTTPPGQCYQAAGTCGGGACTYAPKAAGATCNDGNAGTLNDVCNGAGACAGVPACTTPPSACHDSPGTYANGACTYPVKAAGTACGAGQVCNAAGQCLSGCWIGGAYYAAGATNPSVACQECNPGVTTSGWSNKAVGSTCAAPTNGNWGSCGGFSDTCDETGSQSRTVTAYACTSSGTCGSSTGTESQACTRSTGGTACGTSYGGWGSCGGFDDSCDTTGTQSRTVTASTCGTGTCNASNTSTETQACTRAAPNTSCAAPSYGAWSACSFSDVCAQTGTQSRTVTTSSYSCATGQCVASTSTETQSCTRNTNGNNCGAPSAGGWGTCSGYSSTCDETGTQSRSVTSYTCSNGTCGSSTGTESQTCTRNRDGVSCGTSSGGWGSCGGFSDYCDASGSQSRTVTDYECGGGSCNLSSSDTETQTCTRTPPGPQACPPSYGSWSACSGFSDACDATGTQSRQVTQYTYSCATGQCTPTSSSAETQTCTRTAPGPQPCQPTSYGPWGTCTRATPCGQGFQQRSVTTYSYSCASGACGATTTTETQDCSVPAIPGWTQCGNTCSILESDSNNCGACGNACTGPKYNVCMGGSCCYSPTNCL</sequence>
<dbReference type="Pfam" id="PF01344">
    <property type="entry name" value="Kelch_1"/>
    <property type="match status" value="1"/>
</dbReference>
<keyword evidence="4" id="KW-1185">Reference proteome</keyword>
<evidence type="ECO:0000256" key="2">
    <source>
        <dbReference type="ARBA" id="ARBA00022737"/>
    </source>
</evidence>
<dbReference type="PROSITE" id="PS50092">
    <property type="entry name" value="TSP1"/>
    <property type="match status" value="1"/>
</dbReference>
<dbReference type="Gene3D" id="2.120.10.80">
    <property type="entry name" value="Kelch-type beta propeller"/>
    <property type="match status" value="1"/>
</dbReference>
<accession>A0A3A8K687</accession>
<organism evidence="3 4">
    <name type="scientific">Corallococcus carmarthensis</name>
    <dbReference type="NCBI Taxonomy" id="2316728"/>
    <lineage>
        <taxon>Bacteria</taxon>
        <taxon>Pseudomonadati</taxon>
        <taxon>Myxococcota</taxon>
        <taxon>Myxococcia</taxon>
        <taxon>Myxococcales</taxon>
        <taxon>Cystobacterineae</taxon>
        <taxon>Myxococcaceae</taxon>
        <taxon>Corallococcus</taxon>
    </lineage>
</organism>
<evidence type="ECO:0000313" key="3">
    <source>
        <dbReference type="EMBL" id="RKH03036.1"/>
    </source>
</evidence>
<dbReference type="Pfam" id="PF24681">
    <property type="entry name" value="Kelch_KLHDC2_KLHL20_DRC7"/>
    <property type="match status" value="1"/>
</dbReference>
<dbReference type="PANTHER" id="PTHR24412">
    <property type="entry name" value="KELCH PROTEIN"/>
    <property type="match status" value="1"/>
</dbReference>
<dbReference type="SMART" id="SM00612">
    <property type="entry name" value="Kelch"/>
    <property type="match status" value="6"/>
</dbReference>
<name>A0A3A8K687_9BACT</name>
<evidence type="ECO:0000256" key="1">
    <source>
        <dbReference type="ARBA" id="ARBA00022441"/>
    </source>
</evidence>
<reference evidence="4" key="1">
    <citation type="submission" date="2018-09" db="EMBL/GenBank/DDBJ databases">
        <authorList>
            <person name="Livingstone P.G."/>
            <person name="Whitworth D.E."/>
        </authorList>
    </citation>
    <scope>NUCLEOTIDE SEQUENCE [LARGE SCALE GENOMIC DNA]</scope>
    <source>
        <strain evidence="4">CA043D</strain>
    </source>
</reference>
<gene>
    <name evidence="3" type="ORF">D7X32_15070</name>
</gene>
<dbReference type="InterPro" id="IPR000884">
    <property type="entry name" value="TSP1_rpt"/>
</dbReference>
<keyword evidence="2" id="KW-0677">Repeat</keyword>
<comment type="caution">
    <text evidence="3">The sequence shown here is derived from an EMBL/GenBank/DDBJ whole genome shotgun (WGS) entry which is preliminary data.</text>
</comment>
<proteinExistence type="predicted"/>
<keyword evidence="1" id="KW-0880">Kelch repeat</keyword>
<protein>
    <recommendedName>
        <fullName evidence="5">Kelch-like protein</fullName>
    </recommendedName>
</protein>
<dbReference type="PANTHER" id="PTHR24412:SF441">
    <property type="entry name" value="KELCH-LIKE PROTEIN 28"/>
    <property type="match status" value="1"/>
</dbReference>
<dbReference type="SMART" id="SM00209">
    <property type="entry name" value="TSP1"/>
    <property type="match status" value="4"/>
</dbReference>
<evidence type="ECO:0000313" key="4">
    <source>
        <dbReference type="Proteomes" id="UP000268313"/>
    </source>
</evidence>
<evidence type="ECO:0008006" key="5">
    <source>
        <dbReference type="Google" id="ProtNLM"/>
    </source>
</evidence>
<dbReference type="InterPro" id="IPR006652">
    <property type="entry name" value="Kelch_1"/>
</dbReference>
<dbReference type="InterPro" id="IPR037293">
    <property type="entry name" value="Gal_Oxidase_central_sf"/>
</dbReference>
<dbReference type="SUPFAM" id="SSF50965">
    <property type="entry name" value="Galactose oxidase, central domain"/>
    <property type="match status" value="2"/>
</dbReference>
<dbReference type="AlphaFoldDB" id="A0A3A8K687"/>
<dbReference type="Gene3D" id="2.130.10.80">
    <property type="entry name" value="Galactose oxidase/kelch, beta-propeller"/>
    <property type="match status" value="3"/>
</dbReference>